<feature type="binding site" evidence="15">
    <location>
        <position position="419"/>
    </location>
    <ligand>
        <name>Zn(2+)</name>
        <dbReference type="ChEBI" id="CHEBI:29105"/>
        <note>catalytic</note>
    </ligand>
</feature>
<dbReference type="InterPro" id="IPR037219">
    <property type="entry name" value="Peptidase_M41-like"/>
</dbReference>
<dbReference type="InterPro" id="IPR000642">
    <property type="entry name" value="Peptidase_M41"/>
</dbReference>
<dbReference type="GO" id="GO:0016887">
    <property type="term" value="F:ATP hydrolysis activity"/>
    <property type="evidence" value="ECO:0007669"/>
    <property type="project" value="UniProtKB-UniRule"/>
</dbReference>
<feature type="region of interest" description="Disordered" evidence="17">
    <location>
        <begin position="589"/>
        <end position="629"/>
    </location>
</feature>
<dbReference type="PANTHER" id="PTHR23076:SF97">
    <property type="entry name" value="ATP-DEPENDENT ZINC METALLOPROTEASE YME1L1"/>
    <property type="match status" value="1"/>
</dbReference>
<keyword evidence="6 15" id="KW-0479">Metal-binding</keyword>
<dbReference type="AlphaFoldDB" id="A0A6M3ZN22"/>
<dbReference type="EC" id="3.4.24.-" evidence="15"/>
<dbReference type="GO" id="GO:0004222">
    <property type="term" value="F:metalloendopeptidase activity"/>
    <property type="evidence" value="ECO:0007669"/>
    <property type="project" value="InterPro"/>
</dbReference>
<comment type="caution">
    <text evidence="15">Lacks conserved residue(s) required for the propagation of feature annotation.</text>
</comment>
<dbReference type="Gene3D" id="1.10.8.60">
    <property type="match status" value="1"/>
</dbReference>
<dbReference type="GO" id="GO:0051301">
    <property type="term" value="P:cell division"/>
    <property type="evidence" value="ECO:0007669"/>
    <property type="project" value="UniProtKB-KW"/>
</dbReference>
<comment type="subcellular location">
    <subcellularLocation>
        <location evidence="15">Cell membrane</location>
        <topology evidence="15">Multi-pass membrane protein</topology>
        <orientation evidence="15">Cytoplasmic side</orientation>
    </subcellularLocation>
    <subcellularLocation>
        <location evidence="1">Membrane</location>
    </subcellularLocation>
</comment>
<dbReference type="FunFam" id="3.40.50.300:FF:000001">
    <property type="entry name" value="ATP-dependent zinc metalloprotease FtsH"/>
    <property type="match status" value="1"/>
</dbReference>
<dbReference type="InterPro" id="IPR011546">
    <property type="entry name" value="Pept_M41_FtsH_extracell"/>
</dbReference>
<keyword evidence="19" id="KW-0131">Cell cycle</keyword>
<keyword evidence="9 15" id="KW-0862">Zinc</keyword>
<organism evidence="19 20">
    <name type="scientific">Herbaspirillum rubrisubalbicans Os34</name>
    <dbReference type="NCBI Taxonomy" id="1235827"/>
    <lineage>
        <taxon>Bacteria</taxon>
        <taxon>Pseudomonadati</taxon>
        <taxon>Pseudomonadota</taxon>
        <taxon>Betaproteobacteria</taxon>
        <taxon>Burkholderiales</taxon>
        <taxon>Oxalobacteraceae</taxon>
        <taxon>Herbaspirillum</taxon>
    </lineage>
</organism>
<evidence type="ECO:0000256" key="1">
    <source>
        <dbReference type="ARBA" id="ARBA00004370"/>
    </source>
</evidence>
<keyword evidence="13 15" id="KW-0472">Membrane</keyword>
<dbReference type="GO" id="GO:0006508">
    <property type="term" value="P:proteolysis"/>
    <property type="evidence" value="ECO:0007669"/>
    <property type="project" value="UniProtKB-KW"/>
</dbReference>
<evidence type="ECO:0000256" key="13">
    <source>
        <dbReference type="ARBA" id="ARBA00023136"/>
    </source>
</evidence>
<protein>
    <recommendedName>
        <fullName evidence="15">ATP-dependent zinc metalloprotease FtsH</fullName>
        <ecNumber evidence="15">3.4.24.-</ecNumber>
    </recommendedName>
</protein>
<dbReference type="EMBL" id="CP008956">
    <property type="protein sequence ID" value="QJP99968.1"/>
    <property type="molecule type" value="Genomic_DNA"/>
</dbReference>
<name>A0A6M3ZN22_9BURK</name>
<dbReference type="InterPro" id="IPR003959">
    <property type="entry name" value="ATPase_AAA_core"/>
</dbReference>
<evidence type="ECO:0000256" key="3">
    <source>
        <dbReference type="ARBA" id="ARBA00022475"/>
    </source>
</evidence>
<feature type="active site" evidence="15">
    <location>
        <position position="420"/>
    </location>
</feature>
<keyword evidence="19" id="KW-0132">Cell division</keyword>
<evidence type="ECO:0000256" key="16">
    <source>
        <dbReference type="RuleBase" id="RU003651"/>
    </source>
</evidence>
<dbReference type="InterPro" id="IPR003960">
    <property type="entry name" value="ATPase_AAA_CS"/>
</dbReference>
<dbReference type="SMART" id="SM00382">
    <property type="entry name" value="AAA"/>
    <property type="match status" value="1"/>
</dbReference>
<dbReference type="Pfam" id="PF00004">
    <property type="entry name" value="AAA"/>
    <property type="match status" value="1"/>
</dbReference>
<evidence type="ECO:0000259" key="18">
    <source>
        <dbReference type="SMART" id="SM00382"/>
    </source>
</evidence>
<dbReference type="FunFam" id="1.10.8.60:FF:000001">
    <property type="entry name" value="ATP-dependent zinc metalloprotease FtsH"/>
    <property type="match status" value="1"/>
</dbReference>
<dbReference type="SUPFAM" id="SSF52540">
    <property type="entry name" value="P-loop containing nucleoside triphosphate hydrolases"/>
    <property type="match status" value="1"/>
</dbReference>
<feature type="binding site" evidence="15">
    <location>
        <begin position="197"/>
        <end position="204"/>
    </location>
    <ligand>
        <name>ATP</name>
        <dbReference type="ChEBI" id="CHEBI:30616"/>
    </ligand>
</feature>
<evidence type="ECO:0000256" key="8">
    <source>
        <dbReference type="ARBA" id="ARBA00022801"/>
    </source>
</evidence>
<evidence type="ECO:0000313" key="19">
    <source>
        <dbReference type="EMBL" id="QJP99968.1"/>
    </source>
</evidence>
<comment type="similarity">
    <text evidence="16">Belongs to the AAA ATPase family.</text>
</comment>
<evidence type="ECO:0000256" key="5">
    <source>
        <dbReference type="ARBA" id="ARBA00022692"/>
    </source>
</evidence>
<evidence type="ECO:0000256" key="12">
    <source>
        <dbReference type="ARBA" id="ARBA00023049"/>
    </source>
</evidence>
<dbReference type="Pfam" id="PF06480">
    <property type="entry name" value="FtsH_ext"/>
    <property type="match status" value="1"/>
</dbReference>
<comment type="similarity">
    <text evidence="2 15">In the C-terminal section; belongs to the peptidase M41 family.</text>
</comment>
<dbReference type="GO" id="GO:0030163">
    <property type="term" value="P:protein catabolic process"/>
    <property type="evidence" value="ECO:0007669"/>
    <property type="project" value="UniProtKB-UniRule"/>
</dbReference>
<evidence type="ECO:0000256" key="4">
    <source>
        <dbReference type="ARBA" id="ARBA00022670"/>
    </source>
</evidence>
<evidence type="ECO:0000256" key="14">
    <source>
        <dbReference type="ARBA" id="ARBA00061570"/>
    </source>
</evidence>
<keyword evidence="3 15" id="KW-1003">Cell membrane</keyword>
<comment type="similarity">
    <text evidence="14 15">In the central section; belongs to the AAA ATPase family.</text>
</comment>
<keyword evidence="8 15" id="KW-0378">Hydrolase</keyword>
<dbReference type="InterPro" id="IPR005936">
    <property type="entry name" value="FtsH"/>
</dbReference>
<dbReference type="InterPro" id="IPR041569">
    <property type="entry name" value="AAA_lid_3"/>
</dbReference>
<comment type="function">
    <text evidence="15">Acts as a processive, ATP-dependent zinc metallopeptidase for both cytoplasmic and membrane proteins. Plays a role in the quality control of integral membrane proteins.</text>
</comment>
<feature type="domain" description="AAA+ ATPase" evidence="18">
    <location>
        <begin position="189"/>
        <end position="328"/>
    </location>
</feature>
<evidence type="ECO:0000256" key="7">
    <source>
        <dbReference type="ARBA" id="ARBA00022741"/>
    </source>
</evidence>
<dbReference type="PROSITE" id="PS00674">
    <property type="entry name" value="AAA"/>
    <property type="match status" value="1"/>
</dbReference>
<dbReference type="GO" id="GO:0008270">
    <property type="term" value="F:zinc ion binding"/>
    <property type="evidence" value="ECO:0007669"/>
    <property type="project" value="UniProtKB-UniRule"/>
</dbReference>
<feature type="binding site" evidence="15">
    <location>
        <position position="495"/>
    </location>
    <ligand>
        <name>Zn(2+)</name>
        <dbReference type="ChEBI" id="CHEBI:29105"/>
        <note>catalytic</note>
    </ligand>
</feature>
<dbReference type="GO" id="GO:0004176">
    <property type="term" value="F:ATP-dependent peptidase activity"/>
    <property type="evidence" value="ECO:0007669"/>
    <property type="project" value="InterPro"/>
</dbReference>
<keyword evidence="12 15" id="KW-0482">Metalloprotease</keyword>
<proteinExistence type="inferred from homology"/>
<comment type="cofactor">
    <cofactor evidence="15">
        <name>Zn(2+)</name>
        <dbReference type="ChEBI" id="CHEBI:29105"/>
    </cofactor>
    <text evidence="15">Binds 1 zinc ion per subunit.</text>
</comment>
<evidence type="ECO:0000256" key="2">
    <source>
        <dbReference type="ARBA" id="ARBA00010044"/>
    </source>
</evidence>
<accession>A0A6M3ZN22</accession>
<dbReference type="RefSeq" id="WP_017453630.1">
    <property type="nucleotide sequence ID" value="NZ_CP008956.1"/>
</dbReference>
<evidence type="ECO:0000313" key="20">
    <source>
        <dbReference type="Proteomes" id="UP000501648"/>
    </source>
</evidence>
<dbReference type="Gene3D" id="3.30.720.210">
    <property type="match status" value="1"/>
</dbReference>
<dbReference type="PANTHER" id="PTHR23076">
    <property type="entry name" value="METALLOPROTEASE M41 FTSH"/>
    <property type="match status" value="1"/>
</dbReference>
<evidence type="ECO:0000256" key="17">
    <source>
        <dbReference type="SAM" id="MobiDB-lite"/>
    </source>
</evidence>
<keyword evidence="7 15" id="KW-0547">Nucleotide-binding</keyword>
<gene>
    <name evidence="15" type="primary">ftsH</name>
    <name evidence="19" type="ORF">C798_06910</name>
</gene>
<dbReference type="Gene3D" id="3.40.50.300">
    <property type="entry name" value="P-loop containing nucleotide triphosphate hydrolases"/>
    <property type="match status" value="1"/>
</dbReference>
<dbReference type="NCBIfam" id="TIGR01241">
    <property type="entry name" value="FtsH_fam"/>
    <property type="match status" value="1"/>
</dbReference>
<evidence type="ECO:0000256" key="11">
    <source>
        <dbReference type="ARBA" id="ARBA00022989"/>
    </source>
</evidence>
<dbReference type="Gene3D" id="1.20.58.760">
    <property type="entry name" value="Peptidase M41"/>
    <property type="match status" value="1"/>
</dbReference>
<dbReference type="SUPFAM" id="SSF140990">
    <property type="entry name" value="FtsH protease domain-like"/>
    <property type="match status" value="1"/>
</dbReference>
<evidence type="ECO:0000256" key="9">
    <source>
        <dbReference type="ARBA" id="ARBA00022833"/>
    </source>
</evidence>
<feature type="compositionally biased region" description="Polar residues" evidence="17">
    <location>
        <begin position="605"/>
        <end position="629"/>
    </location>
</feature>
<keyword evidence="11 15" id="KW-1133">Transmembrane helix</keyword>
<evidence type="ECO:0000256" key="6">
    <source>
        <dbReference type="ARBA" id="ARBA00022723"/>
    </source>
</evidence>
<dbReference type="GO" id="GO:0005524">
    <property type="term" value="F:ATP binding"/>
    <property type="evidence" value="ECO:0007669"/>
    <property type="project" value="UniProtKB-UniRule"/>
</dbReference>
<dbReference type="GO" id="GO:0005886">
    <property type="term" value="C:plasma membrane"/>
    <property type="evidence" value="ECO:0007669"/>
    <property type="project" value="UniProtKB-SubCell"/>
</dbReference>
<comment type="subunit">
    <text evidence="15">Homohexamer.</text>
</comment>
<dbReference type="Proteomes" id="UP000501648">
    <property type="component" value="Chromosome"/>
</dbReference>
<feature type="binding site" evidence="15">
    <location>
        <position position="423"/>
    </location>
    <ligand>
        <name>Zn(2+)</name>
        <dbReference type="ChEBI" id="CHEBI:29105"/>
        <note>catalytic</note>
    </ligand>
</feature>
<sequence length="629" mass="69645">MNNMFSKAAIWVVIALVLFMVFKQFDSRSMATNAKPIAYSDFISEVKAGHIKDATIEDRNIIATTQDGTKVKTATTVLDRGLVGDLLNNGVKFDVRQPEEQSFLSQIFISWFPMLLLIGVWIFFMRQMQGGGKGGAFSFGKSKARMLDENSNSVTFADVAGCDEAKEEVQELVEFLRDPTKFQKLGGRIPHGVLMVGPPGTGKTLLARAIAGEAKVPFFTISGSDFVEMFVGVGASRVRDMFENAKKHAPCIIFIDEIDAVGRHRGAGMGGGNDEREQTLNQMLVEMDGFEANSGVIVIAATNRADVLDKALLRPGRFDRQVMVGLPDIRGREQILYVHMRKVPIAPDVKADILARGTPGFSGADLANLVNEAALFAARRNKRLVEMQDFEDAKDKIVMGPERKSAVMREEERRNTAYHESGHAVVAKLLPKADPVHKVTIMPRGYALGLTWQLPEHDRVNMYKDKMLEEISILFGGRIAEEIFMHQMSTGASNDFERATKLARAMVTRYGMSVTLGTMVYEDSEQDAYFGRMSSKTVSEATQQKVDAEIRSILDEQYALARRLLEENRDKVDVMAKALLEWETLDADQVNDIMNGDEPRPPRNGTPTKKSSSDNNRSGDVSPNATAPA</sequence>
<dbReference type="CDD" id="cd19501">
    <property type="entry name" value="RecA-like_FtsH"/>
    <property type="match status" value="1"/>
</dbReference>
<dbReference type="InterPro" id="IPR027417">
    <property type="entry name" value="P-loop_NTPase"/>
</dbReference>
<dbReference type="InterPro" id="IPR003593">
    <property type="entry name" value="AAA+_ATPase"/>
</dbReference>
<keyword evidence="10 15" id="KW-0067">ATP-binding</keyword>
<dbReference type="FunFam" id="1.20.58.760:FF:000001">
    <property type="entry name" value="ATP-dependent zinc metalloprotease FtsH"/>
    <property type="match status" value="1"/>
</dbReference>
<reference evidence="19 20" key="1">
    <citation type="journal article" date="2012" name="J. Bacteriol.">
        <title>Genome sequence of the pathogenic Herbaspirillum seropedicae strain Os34, isolated from rice roots.</title>
        <authorList>
            <person name="Ye W."/>
            <person name="Ye S."/>
            <person name="Liu J."/>
            <person name="Chang S."/>
            <person name="Chen M."/>
            <person name="Zhu B."/>
            <person name="Guo L."/>
            <person name="An Q."/>
        </authorList>
    </citation>
    <scope>NUCLEOTIDE SEQUENCE [LARGE SCALE GENOMIC DNA]</scope>
    <source>
        <strain evidence="19 20">Os34</strain>
    </source>
</reference>
<dbReference type="Pfam" id="PF17862">
    <property type="entry name" value="AAA_lid_3"/>
    <property type="match status" value="1"/>
</dbReference>
<evidence type="ECO:0000256" key="10">
    <source>
        <dbReference type="ARBA" id="ARBA00022840"/>
    </source>
</evidence>
<keyword evidence="5 15" id="KW-0812">Transmembrane</keyword>
<dbReference type="HAMAP" id="MF_01458">
    <property type="entry name" value="FtsH"/>
    <property type="match status" value="1"/>
</dbReference>
<dbReference type="Pfam" id="PF01434">
    <property type="entry name" value="Peptidase_M41"/>
    <property type="match status" value="1"/>
</dbReference>
<evidence type="ECO:0000256" key="15">
    <source>
        <dbReference type="HAMAP-Rule" id="MF_01458"/>
    </source>
</evidence>
<keyword evidence="4 15" id="KW-0645">Protease</keyword>
<feature type="transmembrane region" description="Helical" evidence="15">
    <location>
        <begin position="103"/>
        <end position="124"/>
    </location>
</feature>